<dbReference type="HOGENOM" id="CLU_1969327_0_0_6"/>
<organism evidence="1 2">
    <name type="scientific">Stenotrophomonas maltophilia (strain K279a)</name>
    <dbReference type="NCBI Taxonomy" id="522373"/>
    <lineage>
        <taxon>Bacteria</taxon>
        <taxon>Pseudomonadati</taxon>
        <taxon>Pseudomonadota</taxon>
        <taxon>Gammaproteobacteria</taxon>
        <taxon>Lysobacterales</taxon>
        <taxon>Lysobacteraceae</taxon>
        <taxon>Stenotrophomonas</taxon>
        <taxon>Stenotrophomonas maltophilia group</taxon>
    </lineage>
</organism>
<dbReference type="EMBL" id="AM743169">
    <property type="protein sequence ID" value="CAQ47266.1"/>
    <property type="molecule type" value="Genomic_DNA"/>
</dbReference>
<accession>B2FT24</accession>
<reference evidence="1 2" key="1">
    <citation type="journal article" date="2008" name="Genome Biol.">
        <title>The complete genome, comparative and functional analysis of Stenotrophomonas maltophilia reveals an organism heavily shielded by drug resistance determinants.</title>
        <authorList>
            <person name="Crossman L.C."/>
            <person name="Gould V.C."/>
            <person name="Dow J.M."/>
            <person name="Vernikos G.S."/>
            <person name="Okazaki A."/>
            <person name="Sebaihia M."/>
            <person name="Saunders D."/>
            <person name="Arrowsmith C."/>
            <person name="Carver T."/>
            <person name="Peters N."/>
            <person name="Adlem E."/>
            <person name="Kerhornou A."/>
            <person name="Lord A."/>
            <person name="Murphy L."/>
            <person name="Seeger K."/>
            <person name="Squares R."/>
            <person name="Rutter S."/>
            <person name="Quail M.A."/>
            <person name="Rajandream M.A."/>
            <person name="Harris D."/>
            <person name="Churcher C."/>
            <person name="Bentley S.D."/>
            <person name="Parkhill J."/>
            <person name="Thomson N.R."/>
            <person name="Avison M.B."/>
        </authorList>
    </citation>
    <scope>NUCLEOTIDE SEQUENCE [LARGE SCALE GENOMIC DNA]</scope>
    <source>
        <strain evidence="1 2">K279a</strain>
    </source>
</reference>
<sequence length="127" mass="14078">MAPSMAPTVLPTHTAPPLTDSCGCWWVPTVGRHICQISNESSTHGVDLRAIAAVGRCRPWSTQSERSERPAFAFLFLFRGWTRAGNCQRPGGVGLQDRWRHGWRHRAPMDGFTACPANPPRPAKRGF</sequence>
<dbReference type="AlphaFoldDB" id="B2FT24"/>
<dbReference type="EnsemblBacteria" id="CAQ47266">
    <property type="protein sequence ID" value="CAQ47266"/>
    <property type="gene ID" value="Smlt3862"/>
</dbReference>
<evidence type="ECO:0000313" key="2">
    <source>
        <dbReference type="Proteomes" id="UP000008840"/>
    </source>
</evidence>
<evidence type="ECO:0000313" key="1">
    <source>
        <dbReference type="EMBL" id="CAQ47266.1"/>
    </source>
</evidence>
<dbReference type="KEGG" id="sml:Smlt3862"/>
<name>B2FT24_STRMK</name>
<gene>
    <name evidence="1" type="ordered locus">Smlt3862</name>
</gene>
<proteinExistence type="predicted"/>
<protein>
    <submittedName>
        <fullName evidence="1">Transposon-related protein</fullName>
    </submittedName>
</protein>
<dbReference type="Proteomes" id="UP000008840">
    <property type="component" value="Chromosome"/>
</dbReference>
<keyword evidence="2" id="KW-1185">Reference proteome</keyword>